<keyword evidence="7" id="KW-1185">Reference proteome</keyword>
<accession>A0A1I6SLL4</accession>
<name>A0A1I6SLL4_9EURY</name>
<evidence type="ECO:0000256" key="2">
    <source>
        <dbReference type="ARBA" id="ARBA00022596"/>
    </source>
</evidence>
<dbReference type="GO" id="GO:0016151">
    <property type="term" value="F:nickel cation binding"/>
    <property type="evidence" value="ECO:0007669"/>
    <property type="project" value="InterPro"/>
</dbReference>
<evidence type="ECO:0000313" key="7">
    <source>
        <dbReference type="Proteomes" id="UP000199199"/>
    </source>
</evidence>
<dbReference type="InterPro" id="IPR036118">
    <property type="entry name" value="UreE_N_sf"/>
</dbReference>
<dbReference type="EMBL" id="FOZS01000002">
    <property type="protein sequence ID" value="SFS77857.1"/>
    <property type="molecule type" value="Genomic_DNA"/>
</dbReference>
<dbReference type="NCBIfam" id="NF009752">
    <property type="entry name" value="PRK13261.1-2"/>
    <property type="match status" value="1"/>
</dbReference>
<protein>
    <submittedName>
        <fullName evidence="6">Urease accessory protein</fullName>
    </submittedName>
</protein>
<keyword evidence="1" id="KW-0963">Cytoplasm</keyword>
<dbReference type="Gene3D" id="2.60.260.20">
    <property type="entry name" value="Urease metallochaperone UreE, N-terminal domain"/>
    <property type="match status" value="1"/>
</dbReference>
<dbReference type="Proteomes" id="UP000199199">
    <property type="component" value="Unassembled WGS sequence"/>
</dbReference>
<feature type="compositionally biased region" description="Basic and acidic residues" evidence="4">
    <location>
        <begin position="169"/>
        <end position="211"/>
    </location>
</feature>
<reference evidence="7" key="1">
    <citation type="submission" date="2016-10" db="EMBL/GenBank/DDBJ databases">
        <authorList>
            <person name="Varghese N."/>
            <person name="Submissions S."/>
        </authorList>
    </citation>
    <scope>NUCLEOTIDE SEQUENCE [LARGE SCALE GENOMIC DNA]</scope>
    <source>
        <strain evidence="7">DSM 22427</strain>
    </source>
</reference>
<evidence type="ECO:0000259" key="5">
    <source>
        <dbReference type="SMART" id="SM00988"/>
    </source>
</evidence>
<dbReference type="RefSeq" id="WP_092905181.1">
    <property type="nucleotide sequence ID" value="NZ_FOZS01000002.1"/>
</dbReference>
<dbReference type="SUPFAM" id="SSF69287">
    <property type="entry name" value="Urease metallochaperone UreE, N-terminal domain"/>
    <property type="match status" value="1"/>
</dbReference>
<keyword evidence="3" id="KW-0143">Chaperone</keyword>
<dbReference type="OrthoDB" id="241983at2157"/>
<dbReference type="GO" id="GO:0005737">
    <property type="term" value="C:cytoplasm"/>
    <property type="evidence" value="ECO:0007669"/>
    <property type="project" value="InterPro"/>
</dbReference>
<evidence type="ECO:0000256" key="3">
    <source>
        <dbReference type="ARBA" id="ARBA00023186"/>
    </source>
</evidence>
<evidence type="ECO:0000313" key="6">
    <source>
        <dbReference type="EMBL" id="SFS77857.1"/>
    </source>
</evidence>
<dbReference type="InterPro" id="IPR012406">
    <property type="entry name" value="UreE"/>
</dbReference>
<organism evidence="6 7">
    <name type="scientific">Halostagnicola kamekurae</name>
    <dbReference type="NCBI Taxonomy" id="619731"/>
    <lineage>
        <taxon>Archaea</taxon>
        <taxon>Methanobacteriati</taxon>
        <taxon>Methanobacteriota</taxon>
        <taxon>Stenosarchaea group</taxon>
        <taxon>Halobacteria</taxon>
        <taxon>Halobacteriales</taxon>
        <taxon>Natrialbaceae</taxon>
        <taxon>Halostagnicola</taxon>
    </lineage>
</organism>
<keyword evidence="2" id="KW-0533">Nickel</keyword>
<dbReference type="SMART" id="SM00988">
    <property type="entry name" value="UreE_N"/>
    <property type="match status" value="1"/>
</dbReference>
<feature type="domain" description="UreE urease accessory N-terminal" evidence="5">
    <location>
        <begin position="12"/>
        <end position="78"/>
    </location>
</feature>
<dbReference type="InterPro" id="IPR004029">
    <property type="entry name" value="UreE_N"/>
</dbReference>
<sequence length="211" mass="23216">MRRIDGVLGNVHSDETLARAREHHASEGTLERVVIEADRRQRSRFRTTTDAGTDVGVVLEKPALSIGDVLVHEEGQMIVVAFEPLEALAVDLPEPTAEALEAALELGHRVGNQHWDLAIDDGVAYVPLEADRHIVERVVEDIVPGATVRAETVDAELFVTDLEGDDESGLPHDHSHTGDHGHSHESEHTHELDHDHPHDHGDHGHDHQHGD</sequence>
<dbReference type="GO" id="GO:0006457">
    <property type="term" value="P:protein folding"/>
    <property type="evidence" value="ECO:0007669"/>
    <property type="project" value="InterPro"/>
</dbReference>
<evidence type="ECO:0000256" key="4">
    <source>
        <dbReference type="SAM" id="MobiDB-lite"/>
    </source>
</evidence>
<evidence type="ECO:0000256" key="1">
    <source>
        <dbReference type="ARBA" id="ARBA00022490"/>
    </source>
</evidence>
<dbReference type="Pfam" id="PF02814">
    <property type="entry name" value="UreE_N"/>
    <property type="match status" value="1"/>
</dbReference>
<dbReference type="AlphaFoldDB" id="A0A1I6SLL4"/>
<gene>
    <name evidence="6" type="ORF">SAMN04488556_2772</name>
</gene>
<dbReference type="HAMAP" id="MF_00822">
    <property type="entry name" value="UreE"/>
    <property type="match status" value="1"/>
</dbReference>
<feature type="region of interest" description="Disordered" evidence="4">
    <location>
        <begin position="163"/>
        <end position="211"/>
    </location>
</feature>
<proteinExistence type="inferred from homology"/>